<organism evidence="1 2">
    <name type="scientific">Hyalomma asiaticum</name>
    <name type="common">Tick</name>
    <dbReference type="NCBI Taxonomy" id="266040"/>
    <lineage>
        <taxon>Eukaryota</taxon>
        <taxon>Metazoa</taxon>
        <taxon>Ecdysozoa</taxon>
        <taxon>Arthropoda</taxon>
        <taxon>Chelicerata</taxon>
        <taxon>Arachnida</taxon>
        <taxon>Acari</taxon>
        <taxon>Parasitiformes</taxon>
        <taxon>Ixodida</taxon>
        <taxon>Ixodoidea</taxon>
        <taxon>Ixodidae</taxon>
        <taxon>Hyalomminae</taxon>
        <taxon>Hyalomma</taxon>
    </lineage>
</organism>
<comment type="caution">
    <text evidence="1">The sequence shown here is derived from an EMBL/GenBank/DDBJ whole genome shotgun (WGS) entry which is preliminary data.</text>
</comment>
<keyword evidence="2" id="KW-1185">Reference proteome</keyword>
<dbReference type="EMBL" id="CM023486">
    <property type="protein sequence ID" value="KAH6929378.1"/>
    <property type="molecule type" value="Genomic_DNA"/>
</dbReference>
<proteinExistence type="predicted"/>
<evidence type="ECO:0000313" key="1">
    <source>
        <dbReference type="EMBL" id="KAH6929378.1"/>
    </source>
</evidence>
<accession>A0ACB7S3M9</accession>
<name>A0ACB7S3M9_HYAAI</name>
<sequence length="224" mass="24508">MGDRLGVPPQPHSRFLWTNPGATTPERPFRWPLPPTPDVLVPAVYPEEASMFPEERPCRWRRYYTNGPSSRLCGGALARMSTPRRLGSQKTEKQPLTAETGFCLFPELLRIQCSPNNVSERGFFTQNTEKLPERMDVSATGVSVSAFLPAAKQTTTAATGPTGKFPLSFAVHITIALLIWSYRAEQGLEPGLGPGGPKTGRPAAFRISIVSGTGRALELKPVYI</sequence>
<protein>
    <submittedName>
        <fullName evidence="1">Uncharacterized protein</fullName>
    </submittedName>
</protein>
<reference evidence="1" key="1">
    <citation type="submission" date="2020-05" db="EMBL/GenBank/DDBJ databases">
        <title>Large-scale comparative analyses of tick genomes elucidate their genetic diversity and vector capacities.</title>
        <authorList>
            <person name="Jia N."/>
            <person name="Wang J."/>
            <person name="Shi W."/>
            <person name="Du L."/>
            <person name="Sun Y."/>
            <person name="Zhan W."/>
            <person name="Jiang J."/>
            <person name="Wang Q."/>
            <person name="Zhang B."/>
            <person name="Ji P."/>
            <person name="Sakyi L.B."/>
            <person name="Cui X."/>
            <person name="Yuan T."/>
            <person name="Jiang B."/>
            <person name="Yang W."/>
            <person name="Lam T.T.-Y."/>
            <person name="Chang Q."/>
            <person name="Ding S."/>
            <person name="Wang X."/>
            <person name="Zhu J."/>
            <person name="Ruan X."/>
            <person name="Zhao L."/>
            <person name="Wei J."/>
            <person name="Que T."/>
            <person name="Du C."/>
            <person name="Cheng J."/>
            <person name="Dai P."/>
            <person name="Han X."/>
            <person name="Huang E."/>
            <person name="Gao Y."/>
            <person name="Liu J."/>
            <person name="Shao H."/>
            <person name="Ye R."/>
            <person name="Li L."/>
            <person name="Wei W."/>
            <person name="Wang X."/>
            <person name="Wang C."/>
            <person name="Yang T."/>
            <person name="Huo Q."/>
            <person name="Li W."/>
            <person name="Guo W."/>
            <person name="Chen H."/>
            <person name="Zhou L."/>
            <person name="Ni X."/>
            <person name="Tian J."/>
            <person name="Zhou Y."/>
            <person name="Sheng Y."/>
            <person name="Liu T."/>
            <person name="Pan Y."/>
            <person name="Xia L."/>
            <person name="Li J."/>
            <person name="Zhao F."/>
            <person name="Cao W."/>
        </authorList>
    </citation>
    <scope>NUCLEOTIDE SEQUENCE</scope>
    <source>
        <strain evidence="1">Hyas-2018</strain>
    </source>
</reference>
<dbReference type="Proteomes" id="UP000821845">
    <property type="component" value="Chromosome 6"/>
</dbReference>
<evidence type="ECO:0000313" key="2">
    <source>
        <dbReference type="Proteomes" id="UP000821845"/>
    </source>
</evidence>
<gene>
    <name evidence="1" type="ORF">HPB50_026860</name>
</gene>